<protein>
    <recommendedName>
        <fullName evidence="4">Glucosyltransferase</fullName>
    </recommendedName>
</protein>
<name>A0A811NDZ2_9POAL</name>
<evidence type="ECO:0000313" key="2">
    <source>
        <dbReference type="EMBL" id="CAD6220534.1"/>
    </source>
</evidence>
<evidence type="ECO:0000256" key="1">
    <source>
        <dbReference type="SAM" id="MobiDB-lite"/>
    </source>
</evidence>
<reference evidence="2" key="1">
    <citation type="submission" date="2020-10" db="EMBL/GenBank/DDBJ databases">
        <authorList>
            <person name="Han B."/>
            <person name="Lu T."/>
            <person name="Zhao Q."/>
            <person name="Huang X."/>
            <person name="Zhao Y."/>
        </authorList>
    </citation>
    <scope>NUCLEOTIDE SEQUENCE</scope>
</reference>
<accession>A0A811NDZ2</accession>
<dbReference type="Gene3D" id="3.40.50.2000">
    <property type="entry name" value="Glycogen Phosphorylase B"/>
    <property type="match status" value="1"/>
</dbReference>
<dbReference type="Proteomes" id="UP000604825">
    <property type="component" value="Unassembled WGS sequence"/>
</dbReference>
<dbReference type="OrthoDB" id="692197at2759"/>
<dbReference type="SUPFAM" id="SSF53756">
    <property type="entry name" value="UDP-Glycosyltransferase/glycogen phosphorylase"/>
    <property type="match status" value="1"/>
</dbReference>
<feature type="compositionally biased region" description="Low complexity" evidence="1">
    <location>
        <begin position="85"/>
        <end position="95"/>
    </location>
</feature>
<dbReference type="EMBL" id="CAJGYO010000003">
    <property type="protein sequence ID" value="CAD6220534.1"/>
    <property type="molecule type" value="Genomic_DNA"/>
</dbReference>
<feature type="region of interest" description="Disordered" evidence="1">
    <location>
        <begin position="1"/>
        <end position="24"/>
    </location>
</feature>
<sequence>MAGAQEARDGNGSRGGGPGPQRRARRVLVFPLPFQGHIDPMLHLAGVLHARGLAVTVLHTRWTRRGTRSSGSWPSPTARPPTSPPRGGSSTSSSP</sequence>
<keyword evidence="3" id="KW-1185">Reference proteome</keyword>
<feature type="compositionally biased region" description="Basic and acidic residues" evidence="1">
    <location>
        <begin position="1"/>
        <end position="11"/>
    </location>
</feature>
<comment type="caution">
    <text evidence="2">The sequence shown here is derived from an EMBL/GenBank/DDBJ whole genome shotgun (WGS) entry which is preliminary data.</text>
</comment>
<evidence type="ECO:0008006" key="4">
    <source>
        <dbReference type="Google" id="ProtNLM"/>
    </source>
</evidence>
<organism evidence="2 3">
    <name type="scientific">Miscanthus lutarioriparius</name>
    <dbReference type="NCBI Taxonomy" id="422564"/>
    <lineage>
        <taxon>Eukaryota</taxon>
        <taxon>Viridiplantae</taxon>
        <taxon>Streptophyta</taxon>
        <taxon>Embryophyta</taxon>
        <taxon>Tracheophyta</taxon>
        <taxon>Spermatophyta</taxon>
        <taxon>Magnoliopsida</taxon>
        <taxon>Liliopsida</taxon>
        <taxon>Poales</taxon>
        <taxon>Poaceae</taxon>
        <taxon>PACMAD clade</taxon>
        <taxon>Panicoideae</taxon>
        <taxon>Andropogonodae</taxon>
        <taxon>Andropogoneae</taxon>
        <taxon>Saccharinae</taxon>
        <taxon>Miscanthus</taxon>
    </lineage>
</organism>
<proteinExistence type="predicted"/>
<gene>
    <name evidence="2" type="ORF">NCGR_LOCUS13999</name>
</gene>
<feature type="region of interest" description="Disordered" evidence="1">
    <location>
        <begin position="61"/>
        <end position="95"/>
    </location>
</feature>
<dbReference type="AlphaFoldDB" id="A0A811NDZ2"/>
<evidence type="ECO:0000313" key="3">
    <source>
        <dbReference type="Proteomes" id="UP000604825"/>
    </source>
</evidence>